<evidence type="ECO:0000313" key="1">
    <source>
        <dbReference type="EnsemblMetazoa" id="CJA22982.1"/>
    </source>
</evidence>
<reference evidence="2" key="1">
    <citation type="submission" date="2010-08" db="EMBL/GenBank/DDBJ databases">
        <authorList>
            <consortium name="Caenorhabditis japonica Sequencing Consortium"/>
            <person name="Wilson R.K."/>
        </authorList>
    </citation>
    <scope>NUCLEOTIDE SEQUENCE [LARGE SCALE GENOMIC DNA]</scope>
    <source>
        <strain evidence="2">DF5081</strain>
    </source>
</reference>
<name>A0A8R1E6J5_CAEJA</name>
<dbReference type="AlphaFoldDB" id="A0A8R1E6J5"/>
<keyword evidence="2" id="KW-1185">Reference proteome</keyword>
<sequence>MPKIEKRNGKLKNCLGGVDYEDHKYMKNMNAQQRGRVNKVFGGSARYNETIVNNATKLADGMGIPPDPDKFMSLVEIVAAKTKQDPGFQWTDASLSKFQNDLTKDLGRVRHIANANNVNFSDEWKALYHYRKHGEEFMSQCTPKFYLKDVPSNIMRKRAGVKSGNSENNFIGESIALYWV</sequence>
<protein>
    <submittedName>
        <fullName evidence="1">Uncharacterized protein</fullName>
    </submittedName>
</protein>
<dbReference type="EnsemblMetazoa" id="CJA22982.1">
    <property type="protein sequence ID" value="CJA22982.1"/>
    <property type="gene ID" value="WBGene00178554"/>
</dbReference>
<evidence type="ECO:0000313" key="2">
    <source>
        <dbReference type="Proteomes" id="UP000005237"/>
    </source>
</evidence>
<dbReference type="Proteomes" id="UP000005237">
    <property type="component" value="Unassembled WGS sequence"/>
</dbReference>
<accession>A0A8R1E6J5</accession>
<proteinExistence type="predicted"/>
<organism evidence="1 2">
    <name type="scientific">Caenorhabditis japonica</name>
    <dbReference type="NCBI Taxonomy" id="281687"/>
    <lineage>
        <taxon>Eukaryota</taxon>
        <taxon>Metazoa</taxon>
        <taxon>Ecdysozoa</taxon>
        <taxon>Nematoda</taxon>
        <taxon>Chromadorea</taxon>
        <taxon>Rhabditida</taxon>
        <taxon>Rhabditina</taxon>
        <taxon>Rhabditomorpha</taxon>
        <taxon>Rhabditoidea</taxon>
        <taxon>Rhabditidae</taxon>
        <taxon>Peloderinae</taxon>
        <taxon>Caenorhabditis</taxon>
    </lineage>
</organism>
<reference evidence="1" key="2">
    <citation type="submission" date="2022-06" db="UniProtKB">
        <authorList>
            <consortium name="EnsemblMetazoa"/>
        </authorList>
    </citation>
    <scope>IDENTIFICATION</scope>
    <source>
        <strain evidence="1">DF5081</strain>
    </source>
</reference>